<dbReference type="EMBL" id="CP030050">
    <property type="protein sequence ID" value="QOZ72600.1"/>
    <property type="molecule type" value="Genomic_DNA"/>
</dbReference>
<evidence type="ECO:0000313" key="2">
    <source>
        <dbReference type="Proteomes" id="UP000594015"/>
    </source>
</evidence>
<name>A0AAE7NZW9_9BRAD</name>
<accession>A0AAE7NZW9</accession>
<dbReference type="KEGG" id="barh:WN72_44695"/>
<reference evidence="1 2" key="1">
    <citation type="submission" date="2018-06" db="EMBL/GenBank/DDBJ databases">
        <title>Comparative genomics of Bradyrhizobium nodulating Arachidis hypogaea.</title>
        <authorList>
            <person name="Li Y."/>
        </authorList>
    </citation>
    <scope>NUCLEOTIDE SEQUENCE [LARGE SCALE GENOMIC DNA]</scope>
    <source>
        <strain evidence="1 2">CCBAU 051107</strain>
    </source>
</reference>
<sequence>MPRKPSDSPAVDPLRGFPVSVQPLRPCPFCGGSEAWINSDIDPKFVVCKECSAPLGRRPSIGTNEPPPKAHAINACSAPLNRAYGIFCRSDVRSWPRAEVSADCRHVGC</sequence>
<gene>
    <name evidence="1" type="ORF">WN72_44695</name>
</gene>
<dbReference type="Proteomes" id="UP000594015">
    <property type="component" value="Chromosome"/>
</dbReference>
<dbReference type="Pfam" id="PF14354">
    <property type="entry name" value="Lar_restr_allev"/>
    <property type="match status" value="1"/>
</dbReference>
<dbReference type="AlphaFoldDB" id="A0AAE7NZW9"/>
<evidence type="ECO:0000313" key="1">
    <source>
        <dbReference type="EMBL" id="QOZ72600.1"/>
    </source>
</evidence>
<proteinExistence type="predicted"/>
<protein>
    <recommendedName>
        <fullName evidence="3">Restriction alleviation protein, Lar family</fullName>
    </recommendedName>
</protein>
<organism evidence="1 2">
    <name type="scientific">Bradyrhizobium arachidis</name>
    <dbReference type="NCBI Taxonomy" id="858423"/>
    <lineage>
        <taxon>Bacteria</taxon>
        <taxon>Pseudomonadati</taxon>
        <taxon>Pseudomonadota</taxon>
        <taxon>Alphaproteobacteria</taxon>
        <taxon>Hyphomicrobiales</taxon>
        <taxon>Nitrobacteraceae</taxon>
        <taxon>Bradyrhizobium</taxon>
    </lineage>
</organism>
<evidence type="ECO:0008006" key="3">
    <source>
        <dbReference type="Google" id="ProtNLM"/>
    </source>
</evidence>